<dbReference type="eggNOG" id="COG0741">
    <property type="taxonomic scope" value="Bacteria"/>
</dbReference>
<accession>K8WSH9</accession>
<dbReference type="Proteomes" id="UP000009336">
    <property type="component" value="Unassembled WGS sequence"/>
</dbReference>
<reference evidence="1 2" key="1">
    <citation type="journal article" date="2012" name="BMC Genomics">
        <title>Comparative genomics of bacteria in the genus Providencia isolated from wild Drosophila melanogaster.</title>
        <authorList>
            <person name="Galac M.R."/>
            <person name="Lazzaro B.P."/>
        </authorList>
    </citation>
    <scope>NUCLEOTIDE SEQUENCE [LARGE SCALE GENOMIC DNA]</scope>
    <source>
        <strain evidence="1 2">DSM 19968</strain>
    </source>
</reference>
<organism evidence="1 2">
    <name type="scientific">Providencia burhodogranariea DSM 19968</name>
    <dbReference type="NCBI Taxonomy" id="1141662"/>
    <lineage>
        <taxon>Bacteria</taxon>
        <taxon>Pseudomonadati</taxon>
        <taxon>Pseudomonadota</taxon>
        <taxon>Gammaproteobacteria</taxon>
        <taxon>Enterobacterales</taxon>
        <taxon>Morganellaceae</taxon>
        <taxon>Providencia</taxon>
    </lineage>
</organism>
<dbReference type="STRING" id="1141662.OOA_12310"/>
<name>K8WSH9_9GAMM</name>
<evidence type="ECO:0000313" key="1">
    <source>
        <dbReference type="EMBL" id="EKT60362.1"/>
    </source>
</evidence>
<evidence type="ECO:0000313" key="2">
    <source>
        <dbReference type="Proteomes" id="UP000009336"/>
    </source>
</evidence>
<gene>
    <name evidence="1" type="ORF">OOA_12310</name>
</gene>
<dbReference type="Gene3D" id="3.90.1720.10">
    <property type="entry name" value="endopeptidase domain like (from Nostoc punctiforme)"/>
    <property type="match status" value="1"/>
</dbReference>
<dbReference type="HOGENOM" id="CLU_573117_0_0_6"/>
<dbReference type="AlphaFoldDB" id="K8WSH9"/>
<comment type="caution">
    <text evidence="1">The sequence shown here is derived from an EMBL/GenBank/DDBJ whole genome shotgun (WGS) entry which is preliminary data.</text>
</comment>
<keyword evidence="2" id="KW-1185">Reference proteome</keyword>
<protein>
    <submittedName>
        <fullName evidence="1">Uncharacterized protein</fullName>
    </submittedName>
</protein>
<proteinExistence type="predicted"/>
<feature type="non-terminal residue" evidence="1">
    <location>
        <position position="477"/>
    </location>
</feature>
<dbReference type="EMBL" id="AKKL01000033">
    <property type="protein sequence ID" value="EKT60362.1"/>
    <property type="molecule type" value="Genomic_DNA"/>
</dbReference>
<sequence>MWNIETAVTHLNNKAKSGSISRCATFVREAIEAGGIKIRIPAPRSGLLASACDYGPSLVEQGFKPIENAELVISDGIYSVSGQTIGDIVVIERIPGKHDDGHIAMYNGQSWVSDFKQAYGIYPGKAYRTAKTPFVLYRYAGNQSAKKEEQRNSAQLIKIVYPIPKNERGQEFSNLDDIMAHLNGESTGHYLLGRNGMWHSGIHITNATTPWCALSGHAITEKAAFPLPYKGKQPIRCMADGEIVAYRMNQDYLPLGWKTGSLNLSGSFVLVRHYIQPGETQKSGLHFYTLYMHLAPYSAYQANPTWIVQDKLPTYSPEWKAVAGTNAYKDQHKLDALPKGSIISWDKKDSQRQLKAANGRLYGLVTIEKIAGSSKLNVGTQCWTLVDNNNILPEIEPSWWKQLASPSKEMMQFDKVVSLTTPITIKAGESIGHMGFYQAPKEQGIDSRYQVHIECISSDENLPQFLQNPDKVGHDKP</sequence>